<dbReference type="GO" id="GO:0006865">
    <property type="term" value="P:amino acid transport"/>
    <property type="evidence" value="ECO:0007669"/>
    <property type="project" value="InterPro"/>
</dbReference>
<protein>
    <submittedName>
        <fullName evidence="7">Leucine export protein LeuE</fullName>
    </submittedName>
</protein>
<dbReference type="GO" id="GO:0005886">
    <property type="term" value="C:plasma membrane"/>
    <property type="evidence" value="ECO:0007669"/>
    <property type="project" value="UniProtKB-SubCell"/>
</dbReference>
<dbReference type="OrthoDB" id="121309at2157"/>
<feature type="transmembrane region" description="Helical" evidence="6">
    <location>
        <begin position="74"/>
        <end position="93"/>
    </location>
</feature>
<evidence type="ECO:0000313" key="8">
    <source>
        <dbReference type="Proteomes" id="UP000075321"/>
    </source>
</evidence>
<accession>A0A151AEY7</accession>
<evidence type="ECO:0000256" key="5">
    <source>
        <dbReference type="ARBA" id="ARBA00023136"/>
    </source>
</evidence>
<feature type="transmembrane region" description="Helical" evidence="6">
    <location>
        <begin position="157"/>
        <end position="177"/>
    </location>
</feature>
<proteinExistence type="predicted"/>
<dbReference type="PANTHER" id="PTHR38825:SF2">
    <property type="entry name" value="LYSINE TRANSPORTER LYSE"/>
    <property type="match status" value="1"/>
</dbReference>
<dbReference type="RefSeq" id="WP_066383124.1">
    <property type="nucleotide sequence ID" value="NZ_LTAZ01000005.1"/>
</dbReference>
<evidence type="ECO:0000256" key="1">
    <source>
        <dbReference type="ARBA" id="ARBA00004651"/>
    </source>
</evidence>
<reference evidence="7 8" key="1">
    <citation type="submission" date="2016-02" db="EMBL/GenBank/DDBJ databases">
        <title>Genome sequence of Halalkalicoccus paucihalophilus DSM 24557.</title>
        <authorList>
            <person name="Poehlein A."/>
            <person name="Daniel R."/>
        </authorList>
    </citation>
    <scope>NUCLEOTIDE SEQUENCE [LARGE SCALE GENOMIC DNA]</scope>
    <source>
        <strain evidence="7 8">DSM 24557</strain>
    </source>
</reference>
<keyword evidence="4 6" id="KW-1133">Transmembrane helix</keyword>
<feature type="transmembrane region" description="Helical" evidence="6">
    <location>
        <begin position="46"/>
        <end position="67"/>
    </location>
</feature>
<dbReference type="PATRIC" id="fig|1008153.3.peg.2679"/>
<comment type="subcellular location">
    <subcellularLocation>
        <location evidence="1">Cell membrane</location>
        <topology evidence="1">Multi-pass membrane protein</topology>
    </subcellularLocation>
</comment>
<dbReference type="EMBL" id="LTAZ01000005">
    <property type="protein sequence ID" value="KYH25947.1"/>
    <property type="molecule type" value="Genomic_DNA"/>
</dbReference>
<organism evidence="7 8">
    <name type="scientific">Halalkalicoccus paucihalophilus</name>
    <dbReference type="NCBI Taxonomy" id="1008153"/>
    <lineage>
        <taxon>Archaea</taxon>
        <taxon>Methanobacteriati</taxon>
        <taxon>Methanobacteriota</taxon>
        <taxon>Stenosarchaea group</taxon>
        <taxon>Halobacteria</taxon>
        <taxon>Halobacteriales</taxon>
        <taxon>Halococcaceae</taxon>
        <taxon>Halalkalicoccus</taxon>
    </lineage>
</organism>
<dbReference type="AlphaFoldDB" id="A0A151AEY7"/>
<keyword evidence="2" id="KW-1003">Cell membrane</keyword>
<evidence type="ECO:0000256" key="6">
    <source>
        <dbReference type="SAM" id="Phobius"/>
    </source>
</evidence>
<dbReference type="Pfam" id="PF01810">
    <property type="entry name" value="LysE"/>
    <property type="match status" value="1"/>
</dbReference>
<keyword evidence="5 6" id="KW-0472">Membrane</keyword>
<name>A0A151AEY7_9EURY</name>
<feature type="transmembrane region" description="Helical" evidence="6">
    <location>
        <begin position="125"/>
        <end position="145"/>
    </location>
</feature>
<dbReference type="InterPro" id="IPR001123">
    <property type="entry name" value="LeuE-type"/>
</dbReference>
<keyword evidence="3 6" id="KW-0812">Transmembrane</keyword>
<evidence type="ECO:0000313" key="7">
    <source>
        <dbReference type="EMBL" id="KYH25947.1"/>
    </source>
</evidence>
<keyword evidence="8" id="KW-1185">Reference proteome</keyword>
<feature type="transmembrane region" description="Helical" evidence="6">
    <location>
        <begin position="189"/>
        <end position="210"/>
    </location>
</feature>
<comment type="caution">
    <text evidence="7">The sequence shown here is derived from an EMBL/GenBank/DDBJ whole genome shotgun (WGS) entry which is preliminary data.</text>
</comment>
<evidence type="ECO:0000256" key="3">
    <source>
        <dbReference type="ARBA" id="ARBA00022692"/>
    </source>
</evidence>
<evidence type="ECO:0000256" key="4">
    <source>
        <dbReference type="ARBA" id="ARBA00022989"/>
    </source>
</evidence>
<dbReference type="PANTHER" id="PTHR38825">
    <property type="entry name" value="LYSINE EXPORTER PROTEIN (LYSE/YGGA)"/>
    <property type="match status" value="1"/>
</dbReference>
<sequence length="216" mass="22240">MVGMVGGGLVGIVLGLSLAAPPGPMNAVIAEESTVRGWRSGVRAGLGAMSADACFLLVALAGVATVIRDAPRLRIGMMALGGLLMVYFSIGAARSARGSFVDHEIGESKGFRKTFALALTNPYQVLWWLTVGVALLDPGTITVAVPAIGDVSIRTGNAAIVIGFFAGIGLWITLFPLALSRASRRIDGFAPLIAGTSALVLAGFGLVFLYRAIALL</sequence>
<dbReference type="Proteomes" id="UP000075321">
    <property type="component" value="Unassembled WGS sequence"/>
</dbReference>
<gene>
    <name evidence="7" type="ORF">HAPAU_26260</name>
</gene>
<evidence type="ECO:0000256" key="2">
    <source>
        <dbReference type="ARBA" id="ARBA00022475"/>
    </source>
</evidence>